<keyword evidence="11 12" id="KW-0326">Glycosidase</keyword>
<dbReference type="Pfam" id="PF00633">
    <property type="entry name" value="HHH"/>
    <property type="match status" value="1"/>
</dbReference>
<keyword evidence="4 12" id="KW-0227">DNA damage</keyword>
<dbReference type="SUPFAM" id="SSF48150">
    <property type="entry name" value="DNA-glycosylase"/>
    <property type="match status" value="1"/>
</dbReference>
<keyword evidence="3 12" id="KW-0479">Metal-binding</keyword>
<keyword evidence="15" id="KW-1185">Reference proteome</keyword>
<feature type="domain" description="HhH-GPD" evidence="13">
    <location>
        <begin position="42"/>
        <end position="190"/>
    </location>
</feature>
<dbReference type="eggNOG" id="COG0177">
    <property type="taxonomic scope" value="Bacteria"/>
</dbReference>
<keyword evidence="2 12" id="KW-0004">4Fe-4S</keyword>
<feature type="binding site" evidence="12">
    <location>
        <position position="192"/>
    </location>
    <ligand>
        <name>[4Fe-4S] cluster</name>
        <dbReference type="ChEBI" id="CHEBI:49883"/>
    </ligand>
</feature>
<comment type="similarity">
    <text evidence="1 12">Belongs to the Nth/MutY family.</text>
</comment>
<evidence type="ECO:0000313" key="15">
    <source>
        <dbReference type="Proteomes" id="UP000002139"/>
    </source>
</evidence>
<dbReference type="KEGG" id="scl:sce4746"/>
<evidence type="ECO:0000256" key="3">
    <source>
        <dbReference type="ARBA" id="ARBA00022723"/>
    </source>
</evidence>
<dbReference type="InterPro" id="IPR000445">
    <property type="entry name" value="HhH_motif"/>
</dbReference>
<evidence type="ECO:0000256" key="5">
    <source>
        <dbReference type="ARBA" id="ARBA00022801"/>
    </source>
</evidence>
<reference evidence="14 15" key="1">
    <citation type="journal article" date="2007" name="Nat. Biotechnol.">
        <title>Complete genome sequence of the myxobacterium Sorangium cellulosum.</title>
        <authorList>
            <person name="Schneiker S."/>
            <person name="Perlova O."/>
            <person name="Kaiser O."/>
            <person name="Gerth K."/>
            <person name="Alici A."/>
            <person name="Altmeyer M.O."/>
            <person name="Bartels D."/>
            <person name="Bekel T."/>
            <person name="Beyer S."/>
            <person name="Bode E."/>
            <person name="Bode H.B."/>
            <person name="Bolten C.J."/>
            <person name="Choudhuri J.V."/>
            <person name="Doss S."/>
            <person name="Elnakady Y.A."/>
            <person name="Frank B."/>
            <person name="Gaigalat L."/>
            <person name="Goesmann A."/>
            <person name="Groeger C."/>
            <person name="Gross F."/>
            <person name="Jelsbak L."/>
            <person name="Jelsbak L."/>
            <person name="Kalinowski J."/>
            <person name="Kegler C."/>
            <person name="Knauber T."/>
            <person name="Konietzny S."/>
            <person name="Kopp M."/>
            <person name="Krause L."/>
            <person name="Krug D."/>
            <person name="Linke B."/>
            <person name="Mahmud T."/>
            <person name="Martinez-Arias R."/>
            <person name="McHardy A.C."/>
            <person name="Merai M."/>
            <person name="Meyer F."/>
            <person name="Mormann S."/>
            <person name="Munoz-Dorado J."/>
            <person name="Perez J."/>
            <person name="Pradella S."/>
            <person name="Rachid S."/>
            <person name="Raddatz G."/>
            <person name="Rosenau F."/>
            <person name="Rueckert C."/>
            <person name="Sasse F."/>
            <person name="Scharfe M."/>
            <person name="Schuster S.C."/>
            <person name="Suen G."/>
            <person name="Treuner-Lange A."/>
            <person name="Velicer G.J."/>
            <person name="Vorholter F.-J."/>
            <person name="Weissman K.J."/>
            <person name="Welch R.D."/>
            <person name="Wenzel S.C."/>
            <person name="Whitworth D.E."/>
            <person name="Wilhelm S."/>
            <person name="Wittmann C."/>
            <person name="Bloecker H."/>
            <person name="Puehler A."/>
            <person name="Mueller R."/>
        </authorList>
    </citation>
    <scope>NUCLEOTIDE SEQUENCE [LARGE SCALE GENOMIC DNA]</scope>
    <source>
        <strain evidence="15">So ce56</strain>
    </source>
</reference>
<feature type="binding site" evidence="12">
    <location>
        <position position="208"/>
    </location>
    <ligand>
        <name>[4Fe-4S] cluster</name>
        <dbReference type="ChEBI" id="CHEBI:49883"/>
    </ligand>
</feature>
<dbReference type="GO" id="GO:0019104">
    <property type="term" value="F:DNA N-glycosylase activity"/>
    <property type="evidence" value="ECO:0007669"/>
    <property type="project" value="UniProtKB-UniRule"/>
</dbReference>
<dbReference type="InterPro" id="IPR023170">
    <property type="entry name" value="HhH_base_excis_C"/>
</dbReference>
<evidence type="ECO:0000259" key="13">
    <source>
        <dbReference type="SMART" id="SM00478"/>
    </source>
</evidence>
<dbReference type="FunFam" id="1.10.1670.10:FF:000001">
    <property type="entry name" value="Endonuclease III"/>
    <property type="match status" value="1"/>
</dbReference>
<keyword evidence="7 12" id="KW-0411">Iron-sulfur</keyword>
<comment type="catalytic activity">
    <reaction evidence="12">
        <text>2'-deoxyribonucleotide-(2'-deoxyribose 5'-phosphate)-2'-deoxyribonucleotide-DNA = a 3'-end 2'-deoxyribonucleotide-(2,3-dehydro-2,3-deoxyribose 5'-phosphate)-DNA + a 5'-end 5'-phospho-2'-deoxyribonucleoside-DNA + H(+)</text>
        <dbReference type="Rhea" id="RHEA:66592"/>
        <dbReference type="Rhea" id="RHEA-COMP:13180"/>
        <dbReference type="Rhea" id="RHEA-COMP:16897"/>
        <dbReference type="Rhea" id="RHEA-COMP:17067"/>
        <dbReference type="ChEBI" id="CHEBI:15378"/>
        <dbReference type="ChEBI" id="CHEBI:136412"/>
        <dbReference type="ChEBI" id="CHEBI:157695"/>
        <dbReference type="ChEBI" id="CHEBI:167181"/>
        <dbReference type="EC" id="4.2.99.18"/>
    </reaction>
</comment>
<evidence type="ECO:0000256" key="6">
    <source>
        <dbReference type="ARBA" id="ARBA00023004"/>
    </source>
</evidence>
<dbReference type="Gene3D" id="1.10.1670.10">
    <property type="entry name" value="Helix-hairpin-Helix base-excision DNA repair enzymes (C-terminal)"/>
    <property type="match status" value="1"/>
</dbReference>
<keyword evidence="8 12" id="KW-0238">DNA-binding</keyword>
<comment type="function">
    <text evidence="12">DNA repair enzyme that has both DNA N-glycosylase activity and AP-lyase activity. The DNA N-glycosylase activity releases various damaged pyrimidines from DNA by cleaving the N-glycosidic bond, leaving an AP (apurinic/apyrimidinic) site. The AP-lyase activity cleaves the phosphodiester bond 3' to the AP site by a beta-elimination, leaving a 3'-terminal unsaturated sugar and a product with a terminal 5'-phosphate.</text>
</comment>
<dbReference type="Pfam" id="PF00730">
    <property type="entry name" value="HhH-GPD"/>
    <property type="match status" value="1"/>
</dbReference>
<dbReference type="STRING" id="448385.sce4746"/>
<dbReference type="SMART" id="SM00478">
    <property type="entry name" value="ENDO3c"/>
    <property type="match status" value="1"/>
</dbReference>
<comment type="cofactor">
    <cofactor evidence="12">
        <name>[4Fe-4S] cluster</name>
        <dbReference type="ChEBI" id="CHEBI:49883"/>
    </cofactor>
    <text evidence="12">Binds 1 [4Fe-4S] cluster.</text>
</comment>
<evidence type="ECO:0000256" key="1">
    <source>
        <dbReference type="ARBA" id="ARBA00008343"/>
    </source>
</evidence>
<dbReference type="PANTHER" id="PTHR10359:SF18">
    <property type="entry name" value="ENDONUCLEASE III"/>
    <property type="match status" value="1"/>
</dbReference>
<evidence type="ECO:0000256" key="2">
    <source>
        <dbReference type="ARBA" id="ARBA00022485"/>
    </source>
</evidence>
<dbReference type="HAMAP" id="MF_00942">
    <property type="entry name" value="Nth"/>
    <property type="match status" value="1"/>
</dbReference>
<evidence type="ECO:0000313" key="14">
    <source>
        <dbReference type="EMBL" id="CAN94909.1"/>
    </source>
</evidence>
<dbReference type="InterPro" id="IPR004036">
    <property type="entry name" value="Endonuclease-III-like_CS2"/>
</dbReference>
<dbReference type="PROSITE" id="PS01155">
    <property type="entry name" value="ENDONUCLEASE_III_2"/>
    <property type="match status" value="1"/>
</dbReference>
<dbReference type="GO" id="GO:0006285">
    <property type="term" value="P:base-excision repair, AP site formation"/>
    <property type="evidence" value="ECO:0007669"/>
    <property type="project" value="TreeGrafter"/>
</dbReference>
<dbReference type="SMART" id="SM00525">
    <property type="entry name" value="FES"/>
    <property type="match status" value="1"/>
</dbReference>
<evidence type="ECO:0000256" key="8">
    <source>
        <dbReference type="ARBA" id="ARBA00023125"/>
    </source>
</evidence>
<keyword evidence="14" id="KW-0255">Endonuclease</keyword>
<dbReference type="PROSITE" id="PS00764">
    <property type="entry name" value="ENDONUCLEASE_III_1"/>
    <property type="match status" value="1"/>
</dbReference>
<keyword evidence="14" id="KW-0540">Nuclease</keyword>
<proteinExistence type="inferred from homology"/>
<dbReference type="InterPro" id="IPR004035">
    <property type="entry name" value="Endouclease-III_FeS-bd_BS"/>
</dbReference>
<evidence type="ECO:0000256" key="9">
    <source>
        <dbReference type="ARBA" id="ARBA00023204"/>
    </source>
</evidence>
<evidence type="ECO:0000256" key="11">
    <source>
        <dbReference type="ARBA" id="ARBA00023295"/>
    </source>
</evidence>
<dbReference type="PIRSF" id="PIRSF001435">
    <property type="entry name" value="Nth"/>
    <property type="match status" value="1"/>
</dbReference>
<dbReference type="InterPro" id="IPR005759">
    <property type="entry name" value="Nth"/>
</dbReference>
<dbReference type="InterPro" id="IPR003265">
    <property type="entry name" value="HhH-GPD_domain"/>
</dbReference>
<dbReference type="PANTHER" id="PTHR10359">
    <property type="entry name" value="A/G-SPECIFIC ADENINE GLYCOSYLASE/ENDONUCLEASE III"/>
    <property type="match status" value="1"/>
</dbReference>
<protein>
    <recommendedName>
        <fullName evidence="12">Endonuclease III</fullName>
        <ecNumber evidence="12">4.2.99.18</ecNumber>
    </recommendedName>
    <alternativeName>
        <fullName evidence="12">DNA-(apurinic or apyrimidinic site) lyase</fullName>
    </alternativeName>
</protein>
<dbReference type="HOGENOM" id="CLU_012862_3_3_7"/>
<accession>A9FEQ1</accession>
<evidence type="ECO:0000256" key="7">
    <source>
        <dbReference type="ARBA" id="ARBA00023014"/>
    </source>
</evidence>
<feature type="binding site" evidence="12">
    <location>
        <position position="199"/>
    </location>
    <ligand>
        <name>[4Fe-4S] cluster</name>
        <dbReference type="ChEBI" id="CHEBI:49883"/>
    </ligand>
</feature>
<dbReference type="CDD" id="cd00056">
    <property type="entry name" value="ENDO3c"/>
    <property type="match status" value="1"/>
</dbReference>
<keyword evidence="6 12" id="KW-0408">Iron</keyword>
<dbReference type="FunFam" id="1.10.340.30:FF:000001">
    <property type="entry name" value="Endonuclease III"/>
    <property type="match status" value="1"/>
</dbReference>
<dbReference type="InterPro" id="IPR011257">
    <property type="entry name" value="DNA_glycosylase"/>
</dbReference>
<keyword evidence="10 12" id="KW-0456">Lyase</keyword>
<gene>
    <name evidence="14" type="primary">nth2</name>
    <name evidence="12" type="synonym">nth</name>
    <name evidence="14" type="ordered locus">sce4746</name>
</gene>
<dbReference type="EMBL" id="AM746676">
    <property type="protein sequence ID" value="CAN94909.1"/>
    <property type="molecule type" value="Genomic_DNA"/>
</dbReference>
<evidence type="ECO:0000256" key="4">
    <source>
        <dbReference type="ARBA" id="ARBA00022763"/>
    </source>
</evidence>
<name>A9FEQ1_SORC5</name>
<feature type="binding site" evidence="12">
    <location>
        <position position="202"/>
    </location>
    <ligand>
        <name>[4Fe-4S] cluster</name>
        <dbReference type="ChEBI" id="CHEBI:49883"/>
    </ligand>
</feature>
<evidence type="ECO:0000256" key="12">
    <source>
        <dbReference type="HAMAP-Rule" id="MF_00942"/>
    </source>
</evidence>
<dbReference type="Gene3D" id="1.10.340.30">
    <property type="entry name" value="Hypothetical protein, domain 2"/>
    <property type="match status" value="1"/>
</dbReference>
<dbReference type="GO" id="GO:0140078">
    <property type="term" value="F:class I DNA-(apurinic or apyrimidinic site) endonuclease activity"/>
    <property type="evidence" value="ECO:0007669"/>
    <property type="project" value="UniProtKB-EC"/>
</dbReference>
<dbReference type="GO" id="GO:0046872">
    <property type="term" value="F:metal ion binding"/>
    <property type="evidence" value="ECO:0007669"/>
    <property type="project" value="UniProtKB-KW"/>
</dbReference>
<dbReference type="EC" id="4.2.99.18" evidence="12"/>
<dbReference type="InterPro" id="IPR003651">
    <property type="entry name" value="Endonuclease3_FeS-loop_motif"/>
</dbReference>
<sequence length="213" mass="23885">MTPMNARDRIPLLLEQLREEYPDARYELDWKTPLDLLVATILAAQCTDERVNRVTATLFPKYPTAQAYADAPTAELEEELKPTGFYRQKTKTVQATCRELVARFGGEVPATMAELTTLPGVARKTANVVLNTAFDIPSGIIVDTHVARLSGRIGLSKREKPEQIEEDLMKIVPKDQWTFFGPALVLHGRYTCVARKPKCGECRMSEFCPKEGV</sequence>
<dbReference type="GO" id="GO:0051539">
    <property type="term" value="F:4 iron, 4 sulfur cluster binding"/>
    <property type="evidence" value="ECO:0007669"/>
    <property type="project" value="UniProtKB-UniRule"/>
</dbReference>
<keyword evidence="9 12" id="KW-0234">DNA repair</keyword>
<organism evidence="14 15">
    <name type="scientific">Sorangium cellulosum (strain So ce56)</name>
    <name type="common">Polyangium cellulosum (strain So ce56)</name>
    <dbReference type="NCBI Taxonomy" id="448385"/>
    <lineage>
        <taxon>Bacteria</taxon>
        <taxon>Pseudomonadati</taxon>
        <taxon>Myxococcota</taxon>
        <taxon>Polyangia</taxon>
        <taxon>Polyangiales</taxon>
        <taxon>Polyangiaceae</taxon>
        <taxon>Sorangium</taxon>
    </lineage>
</organism>
<dbReference type="Pfam" id="PF10576">
    <property type="entry name" value="EndIII_4Fe-2S"/>
    <property type="match status" value="1"/>
</dbReference>
<dbReference type="AlphaFoldDB" id="A9FEQ1"/>
<dbReference type="Proteomes" id="UP000002139">
    <property type="component" value="Chromosome"/>
</dbReference>
<dbReference type="NCBIfam" id="TIGR01083">
    <property type="entry name" value="nth"/>
    <property type="match status" value="1"/>
</dbReference>
<evidence type="ECO:0000256" key="10">
    <source>
        <dbReference type="ARBA" id="ARBA00023239"/>
    </source>
</evidence>
<keyword evidence="5 12" id="KW-0378">Hydrolase</keyword>
<dbReference type="GO" id="GO:0003677">
    <property type="term" value="F:DNA binding"/>
    <property type="evidence" value="ECO:0007669"/>
    <property type="project" value="UniProtKB-UniRule"/>
</dbReference>